<dbReference type="InterPro" id="IPR013785">
    <property type="entry name" value="Aldolase_TIM"/>
</dbReference>
<dbReference type="Pfam" id="PF00724">
    <property type="entry name" value="Oxidored_FMN"/>
    <property type="match status" value="1"/>
</dbReference>
<dbReference type="InterPro" id="IPR051793">
    <property type="entry name" value="NADH:flavin_oxidoreductase"/>
</dbReference>
<evidence type="ECO:0000256" key="4">
    <source>
        <dbReference type="ARBA" id="ARBA00022630"/>
    </source>
</evidence>
<dbReference type="PANTHER" id="PTHR42917">
    <property type="entry name" value="2,4-DIENOYL-COA REDUCTASE"/>
    <property type="match status" value="1"/>
</dbReference>
<dbReference type="Pfam" id="PF22620">
    <property type="entry name" value="OYE-like_second_a-b"/>
    <property type="match status" value="1"/>
</dbReference>
<keyword evidence="9" id="KW-0411">Iron-sulfur</keyword>
<comment type="cofactor">
    <cofactor evidence="1">
        <name>FMN</name>
        <dbReference type="ChEBI" id="CHEBI:58210"/>
    </cofactor>
</comment>
<dbReference type="SUPFAM" id="SSF51395">
    <property type="entry name" value="FMN-linked oxidoreductases"/>
    <property type="match status" value="1"/>
</dbReference>
<protein>
    <submittedName>
        <fullName evidence="12">FAD-dependent oxidoreductase</fullName>
    </submittedName>
</protein>
<proteinExistence type="inferred from homology"/>
<evidence type="ECO:0000256" key="6">
    <source>
        <dbReference type="ARBA" id="ARBA00022723"/>
    </source>
</evidence>
<keyword evidence="13" id="KW-1185">Reference proteome</keyword>
<comment type="similarity">
    <text evidence="3">In the N-terminal section; belongs to the NADH:flavin oxidoreductase/NADH oxidase family.</text>
</comment>
<feature type="domain" description="NADH:flavin oxidoreductase/NADH oxidase N-terminal" evidence="10">
    <location>
        <begin position="10"/>
        <end position="346"/>
    </location>
</feature>
<keyword evidence="7" id="KW-0560">Oxidoreductase</keyword>
<sequence>MARDQKYDILFDKVKIGPKVSPNRFFQTSHCAGVGSERPGTQALFRGTKAEGGWGVVFTEFCSIHPESDEFPYTSARLWDEGDVRNLGAMCDEIHKHGCLSGVQLWYGGIHSPRLESREVPRSASCLPSNLLPARTVYAAECDEDDIKAIINMYVLAAKRAQDAGFDLLEVTGGDSTVPIQFLERRYNKRTDKYGGSLENRARLYIEIMTALKKACGDTSAITTRFELDTLQGPHGLQAKDEGIRFVELMHREGVCDLWAVKIGDYEEWGEDAGTSRFRKSGWMLPFVRETKGVVGDTPVVVNGRYTSPDDMVAVIRGGIADIIGAARPSIADPFLPKKIEQGRPEDIRECIGCNQCVSKFNQSGLLNCTQNATAMEEYRRGWHPERFTKTSDPCSVLVVGGGPAGMECARVLGERGYDVHLREAEAELGGHLRDVIRYPRMNEWGRVTTYRQLQLSKMKNVEVHLGVGRMTADDVLAYGADKVVIATGSHWATDGLGAEGHGTLPGCDASLPTCLTPEQIMAGKPIPGERVVVLDGDGHFTGVSMAELAADLGKKVTLVTNMSDPAEYSQFTMEVQNNKRMMHEKGIAILRNHWVESYENGKLTLFYLYRHGWALTDPENGKMPRREGTDVTVLDADAVILVTSRVPNHGLFAELRQRRDEWEKNGLQAVYRVGDCHAPRQISDAVFDGHRLAREFDSEHPQYPLPWIRERQLWGSETVPALGDRRPVVEPAV</sequence>
<dbReference type="EMBL" id="JBHRSP010000043">
    <property type="protein sequence ID" value="MFC3075980.1"/>
    <property type="molecule type" value="Genomic_DNA"/>
</dbReference>
<comment type="caution">
    <text evidence="12">The sequence shown here is derived from an EMBL/GenBank/DDBJ whole genome shotgun (WGS) entry which is preliminary data.</text>
</comment>
<evidence type="ECO:0000256" key="9">
    <source>
        <dbReference type="ARBA" id="ARBA00023014"/>
    </source>
</evidence>
<evidence type="ECO:0000256" key="7">
    <source>
        <dbReference type="ARBA" id="ARBA00023002"/>
    </source>
</evidence>
<evidence type="ECO:0000313" key="13">
    <source>
        <dbReference type="Proteomes" id="UP001595377"/>
    </source>
</evidence>
<organism evidence="12 13">
    <name type="scientific">Shinella pollutisoli</name>
    <dbReference type="NCBI Taxonomy" id="2250594"/>
    <lineage>
        <taxon>Bacteria</taxon>
        <taxon>Pseudomonadati</taxon>
        <taxon>Pseudomonadota</taxon>
        <taxon>Alphaproteobacteria</taxon>
        <taxon>Hyphomicrobiales</taxon>
        <taxon>Rhizobiaceae</taxon>
        <taxon>Shinella</taxon>
    </lineage>
</organism>
<dbReference type="SUPFAM" id="SSF51971">
    <property type="entry name" value="Nucleotide-binding domain"/>
    <property type="match status" value="2"/>
</dbReference>
<keyword evidence="4" id="KW-0285">Flavoprotein</keyword>
<evidence type="ECO:0000259" key="10">
    <source>
        <dbReference type="Pfam" id="PF00724"/>
    </source>
</evidence>
<evidence type="ECO:0000259" key="11">
    <source>
        <dbReference type="Pfam" id="PF22620"/>
    </source>
</evidence>
<comment type="cofactor">
    <cofactor evidence="2">
        <name>[4Fe-4S] cluster</name>
        <dbReference type="ChEBI" id="CHEBI:49883"/>
    </cofactor>
</comment>
<evidence type="ECO:0000313" key="12">
    <source>
        <dbReference type="EMBL" id="MFC3075980.1"/>
    </source>
</evidence>
<dbReference type="Gene3D" id="3.40.50.720">
    <property type="entry name" value="NAD(P)-binding Rossmann-like Domain"/>
    <property type="match status" value="1"/>
</dbReference>
<feature type="domain" description="TMADH/DMDH/HD second alpha/beta" evidence="11">
    <location>
        <begin position="516"/>
        <end position="644"/>
    </location>
</feature>
<dbReference type="RefSeq" id="WP_257316548.1">
    <property type="nucleotide sequence ID" value="NZ_JANFDG010000020.1"/>
</dbReference>
<dbReference type="Proteomes" id="UP001595377">
    <property type="component" value="Unassembled WGS sequence"/>
</dbReference>
<dbReference type="PANTHER" id="PTHR42917:SF2">
    <property type="entry name" value="2,4-DIENOYL-COA REDUCTASE [(2E)-ENOYL-COA-PRODUCING]"/>
    <property type="match status" value="1"/>
</dbReference>
<dbReference type="Pfam" id="PF13450">
    <property type="entry name" value="NAD_binding_8"/>
    <property type="match status" value="1"/>
</dbReference>
<evidence type="ECO:0000256" key="5">
    <source>
        <dbReference type="ARBA" id="ARBA00022643"/>
    </source>
</evidence>
<keyword evidence="6" id="KW-0479">Metal-binding</keyword>
<evidence type="ECO:0000256" key="8">
    <source>
        <dbReference type="ARBA" id="ARBA00023004"/>
    </source>
</evidence>
<dbReference type="Gene3D" id="3.20.20.70">
    <property type="entry name" value="Aldolase class I"/>
    <property type="match status" value="1"/>
</dbReference>
<dbReference type="InterPro" id="IPR036188">
    <property type="entry name" value="FAD/NAD-bd_sf"/>
</dbReference>
<dbReference type="Gene3D" id="3.50.50.60">
    <property type="entry name" value="FAD/NAD(P)-binding domain"/>
    <property type="match status" value="1"/>
</dbReference>
<accession>A0ABV7DNJ2</accession>
<evidence type="ECO:0000256" key="2">
    <source>
        <dbReference type="ARBA" id="ARBA00001966"/>
    </source>
</evidence>
<dbReference type="PRINTS" id="PR00368">
    <property type="entry name" value="FADPNR"/>
</dbReference>
<evidence type="ECO:0000256" key="1">
    <source>
        <dbReference type="ARBA" id="ARBA00001917"/>
    </source>
</evidence>
<reference evidence="13" key="1">
    <citation type="journal article" date="2019" name="Int. J. Syst. Evol. Microbiol.">
        <title>The Global Catalogue of Microorganisms (GCM) 10K type strain sequencing project: providing services to taxonomists for standard genome sequencing and annotation.</title>
        <authorList>
            <consortium name="The Broad Institute Genomics Platform"/>
            <consortium name="The Broad Institute Genome Sequencing Center for Infectious Disease"/>
            <person name="Wu L."/>
            <person name="Ma J."/>
        </authorList>
    </citation>
    <scope>NUCLEOTIDE SEQUENCE [LARGE SCALE GENOMIC DNA]</scope>
    <source>
        <strain evidence="13">KCTC 52677</strain>
    </source>
</reference>
<evidence type="ECO:0000256" key="3">
    <source>
        <dbReference type="ARBA" id="ARBA00011048"/>
    </source>
</evidence>
<dbReference type="InterPro" id="IPR054428">
    <property type="entry name" value="TMADH/DMDH/HD_second_a-b"/>
</dbReference>
<keyword evidence="8" id="KW-0408">Iron</keyword>
<dbReference type="InterPro" id="IPR001155">
    <property type="entry name" value="OxRdtase_FMN_N"/>
</dbReference>
<keyword evidence="5" id="KW-0288">FMN</keyword>
<name>A0ABV7DNJ2_9HYPH</name>
<gene>
    <name evidence="12" type="ORF">ACFOHH_22905</name>
</gene>